<evidence type="ECO:0000313" key="2">
    <source>
        <dbReference type="Proteomes" id="UP001162483"/>
    </source>
</evidence>
<accession>A0ABN9AP96</accession>
<reference evidence="1" key="1">
    <citation type="submission" date="2023-05" db="EMBL/GenBank/DDBJ databases">
        <authorList>
            <person name="Stuckert A."/>
        </authorList>
    </citation>
    <scope>NUCLEOTIDE SEQUENCE</scope>
</reference>
<dbReference type="Proteomes" id="UP001162483">
    <property type="component" value="Unassembled WGS sequence"/>
</dbReference>
<proteinExistence type="predicted"/>
<dbReference type="EMBL" id="CATNWA010000316">
    <property type="protein sequence ID" value="CAI9536406.1"/>
    <property type="molecule type" value="Genomic_DNA"/>
</dbReference>
<evidence type="ECO:0000313" key="1">
    <source>
        <dbReference type="EMBL" id="CAI9536406.1"/>
    </source>
</evidence>
<name>A0ABN9AP96_9NEOB</name>
<sequence>MVIMDMVTTRRNACGASSGKPSLRSRLGGKPISGLWLLGSINTKLMQRQSRNYLVSRKIQSLVFSGGLGAPGLLSESQRMRFLFWMQKEA</sequence>
<protein>
    <submittedName>
        <fullName evidence="1">Uncharacterized protein</fullName>
    </submittedName>
</protein>
<gene>
    <name evidence="1" type="ORF">SPARVUS_LOCUS1020467</name>
</gene>
<comment type="caution">
    <text evidence="1">The sequence shown here is derived from an EMBL/GenBank/DDBJ whole genome shotgun (WGS) entry which is preliminary data.</text>
</comment>
<keyword evidence="2" id="KW-1185">Reference proteome</keyword>
<organism evidence="1 2">
    <name type="scientific">Staurois parvus</name>
    <dbReference type="NCBI Taxonomy" id="386267"/>
    <lineage>
        <taxon>Eukaryota</taxon>
        <taxon>Metazoa</taxon>
        <taxon>Chordata</taxon>
        <taxon>Craniata</taxon>
        <taxon>Vertebrata</taxon>
        <taxon>Euteleostomi</taxon>
        <taxon>Amphibia</taxon>
        <taxon>Batrachia</taxon>
        <taxon>Anura</taxon>
        <taxon>Neobatrachia</taxon>
        <taxon>Ranoidea</taxon>
        <taxon>Ranidae</taxon>
        <taxon>Staurois</taxon>
    </lineage>
</organism>